<dbReference type="EMBL" id="BAABCE010000017">
    <property type="protein sequence ID" value="GAA3579731.1"/>
    <property type="molecule type" value="Genomic_DNA"/>
</dbReference>
<organism evidence="4 5">
    <name type="scientific">Streptomyces osmaniensis</name>
    <dbReference type="NCBI Taxonomy" id="593134"/>
    <lineage>
        <taxon>Bacteria</taxon>
        <taxon>Bacillati</taxon>
        <taxon>Actinomycetota</taxon>
        <taxon>Actinomycetes</taxon>
        <taxon>Kitasatosporales</taxon>
        <taxon>Streptomycetaceae</taxon>
        <taxon>Streptomyces</taxon>
    </lineage>
</organism>
<keyword evidence="3" id="KW-0732">Signal</keyword>
<comment type="caution">
    <text evidence="4">The sequence shown here is derived from an EMBL/GenBank/DDBJ whole genome shotgun (WGS) entry which is preliminary data.</text>
</comment>
<evidence type="ECO:0000256" key="1">
    <source>
        <dbReference type="SAM" id="MobiDB-lite"/>
    </source>
</evidence>
<keyword evidence="2" id="KW-0812">Transmembrane</keyword>
<evidence type="ECO:0008006" key="6">
    <source>
        <dbReference type="Google" id="ProtNLM"/>
    </source>
</evidence>
<evidence type="ECO:0000256" key="3">
    <source>
        <dbReference type="SAM" id="SignalP"/>
    </source>
</evidence>
<feature type="compositionally biased region" description="Gly residues" evidence="1">
    <location>
        <begin position="197"/>
        <end position="213"/>
    </location>
</feature>
<keyword evidence="5" id="KW-1185">Reference proteome</keyword>
<feature type="signal peptide" evidence="3">
    <location>
        <begin position="1"/>
        <end position="27"/>
    </location>
</feature>
<feature type="compositionally biased region" description="Gly residues" evidence="1">
    <location>
        <begin position="143"/>
        <end position="152"/>
    </location>
</feature>
<evidence type="ECO:0000313" key="5">
    <source>
        <dbReference type="Proteomes" id="UP001500707"/>
    </source>
</evidence>
<gene>
    <name evidence="4" type="ORF">GCM10022295_71430</name>
</gene>
<feature type="compositionally biased region" description="Gly residues" evidence="1">
    <location>
        <begin position="251"/>
        <end position="302"/>
    </location>
</feature>
<feature type="region of interest" description="Disordered" evidence="1">
    <location>
        <begin position="78"/>
        <end position="338"/>
    </location>
</feature>
<dbReference type="RefSeq" id="WP_346185360.1">
    <property type="nucleotide sequence ID" value="NZ_BAABCE010000017.1"/>
</dbReference>
<feature type="compositionally biased region" description="Basic and acidic residues" evidence="1">
    <location>
        <begin position="214"/>
        <end position="229"/>
    </location>
</feature>
<proteinExistence type="predicted"/>
<keyword evidence="2" id="KW-0472">Membrane</keyword>
<name>A0ABP6Y9S0_9ACTN</name>
<keyword evidence="2" id="KW-1133">Transmembrane helix</keyword>
<feature type="chain" id="PRO_5047359719" description="Secreted protein" evidence="3">
    <location>
        <begin position="28"/>
        <end position="375"/>
    </location>
</feature>
<feature type="compositionally biased region" description="Polar residues" evidence="1">
    <location>
        <begin position="160"/>
        <end position="176"/>
    </location>
</feature>
<evidence type="ECO:0000256" key="2">
    <source>
        <dbReference type="SAM" id="Phobius"/>
    </source>
</evidence>
<reference evidence="5" key="1">
    <citation type="journal article" date="2019" name="Int. J. Syst. Evol. Microbiol.">
        <title>The Global Catalogue of Microorganisms (GCM) 10K type strain sequencing project: providing services to taxonomists for standard genome sequencing and annotation.</title>
        <authorList>
            <consortium name="The Broad Institute Genomics Platform"/>
            <consortium name="The Broad Institute Genome Sequencing Center for Infectious Disease"/>
            <person name="Wu L."/>
            <person name="Ma J."/>
        </authorList>
    </citation>
    <scope>NUCLEOTIDE SEQUENCE [LARGE SCALE GENOMIC DNA]</scope>
    <source>
        <strain evidence="5">JCM 17656</strain>
    </source>
</reference>
<protein>
    <recommendedName>
        <fullName evidence="6">Secreted protein</fullName>
    </recommendedName>
</protein>
<feature type="transmembrane region" description="Helical" evidence="2">
    <location>
        <begin position="347"/>
        <end position="366"/>
    </location>
</feature>
<dbReference type="Proteomes" id="UP001500707">
    <property type="component" value="Unassembled WGS sequence"/>
</dbReference>
<sequence length="375" mass="35385">MRRTARALSVAALTGVALGAPASAASADPAAEVSPGTVAPGGSVTVSVTCDALDGSAPATLQATSQAFEEGTVELKRVSGTDEKAAGPVYRGSARVPPAESFEGDPDAAGAESDWTVDGTCPAAGGGEGKEWSATFTVARESGGAGSVGGGSDSDPSDSVLTDSVPTDSGVNDLSVSDSGGGKGSDAGGKGEESAGKGEGSGGHQGGSGGGGHTCKDPESDWTGAEKAEPYAAESEAGKAEPGWDGAETEGTGGLGGTETGGLGDGGTDAGGLGEEGLGAGGTDTGGTGVGETGGTGTGGTDASGIAPEWDAGAGKKEPGAEDCGGATDQHGVQAGTGGTFTDSVPALVAGGVLIAGAFGGAAYRLRRRTTTPED</sequence>
<accession>A0ABP6Y9S0</accession>
<evidence type="ECO:0000313" key="4">
    <source>
        <dbReference type="EMBL" id="GAA3579731.1"/>
    </source>
</evidence>
<feature type="compositionally biased region" description="Gly residues" evidence="1">
    <location>
        <begin position="179"/>
        <end position="188"/>
    </location>
</feature>